<dbReference type="InterPro" id="IPR012902">
    <property type="entry name" value="N_methyl_site"/>
</dbReference>
<dbReference type="NCBIfam" id="TIGR02523">
    <property type="entry name" value="type_IV_pilV"/>
    <property type="match status" value="1"/>
</dbReference>
<proteinExistence type="predicted"/>
<dbReference type="Proteomes" id="UP001524499">
    <property type="component" value="Unassembled WGS sequence"/>
</dbReference>
<dbReference type="InterPro" id="IPR013362">
    <property type="entry name" value="Pilus_4_PilV"/>
</dbReference>
<keyword evidence="1" id="KW-1133">Transmembrane helix</keyword>
<dbReference type="Pfam" id="PF22150">
    <property type="entry name" value="Tt1218-like"/>
    <property type="match status" value="1"/>
</dbReference>
<keyword evidence="4" id="KW-1185">Reference proteome</keyword>
<accession>A0ABT1TIB8</accession>
<comment type="caution">
    <text evidence="3">The sequence shown here is derived from an EMBL/GenBank/DDBJ whole genome shotgun (WGS) entry which is preliminary data.</text>
</comment>
<feature type="domain" description="Type IV pilin Tt1218-like" evidence="2">
    <location>
        <begin position="29"/>
        <end position="99"/>
    </location>
</feature>
<name>A0ABT1TIB8_9GAMM</name>
<dbReference type="NCBIfam" id="TIGR02532">
    <property type="entry name" value="IV_pilin_GFxxxE"/>
    <property type="match status" value="1"/>
</dbReference>
<dbReference type="EMBL" id="JANIBJ010000026">
    <property type="protein sequence ID" value="MCQ8105220.1"/>
    <property type="molecule type" value="Genomic_DNA"/>
</dbReference>
<keyword evidence="1" id="KW-0472">Membrane</keyword>
<sequence length="150" mass="16252">MKTHHGFTLIEVLVAVVILALGLLGLAGMQATGLRNNQDAFNRSQATQLAYDLADRIRANARAVDTYTDIGDAPTAADEKADCLTSTGCTRAEMAENDLFEWNRDLTTILPSGAGTLTANGNIYTITITWDDDHDGNDDNNPSFQTSFRL</sequence>
<evidence type="ECO:0000256" key="1">
    <source>
        <dbReference type="SAM" id="Phobius"/>
    </source>
</evidence>
<feature type="transmembrane region" description="Helical" evidence="1">
    <location>
        <begin position="6"/>
        <end position="27"/>
    </location>
</feature>
<evidence type="ECO:0000313" key="3">
    <source>
        <dbReference type="EMBL" id="MCQ8105220.1"/>
    </source>
</evidence>
<dbReference type="SUPFAM" id="SSF54523">
    <property type="entry name" value="Pili subunits"/>
    <property type="match status" value="1"/>
</dbReference>
<reference evidence="3 4" key="1">
    <citation type="submission" date="2022-07" db="EMBL/GenBank/DDBJ databases">
        <title>Methylomonas rivi sp. nov., Methylomonas rosea sp. nov., Methylomonas aureus sp. nov. and Methylomonas subterranea sp. nov., four novel methanotrophs isolated from a freshwater creek and the deep terrestrial subsurface.</title>
        <authorList>
            <person name="Abin C."/>
            <person name="Sankaranarayanan K."/>
            <person name="Garner C."/>
            <person name="Sindelar R."/>
            <person name="Kotary K."/>
            <person name="Garner R."/>
            <person name="Barclay S."/>
            <person name="Lawson P."/>
            <person name="Krumholz L."/>
        </authorList>
    </citation>
    <scope>NUCLEOTIDE SEQUENCE [LARGE SCALE GENOMIC DNA]</scope>
    <source>
        <strain evidence="3 4">SURF-2</strain>
    </source>
</reference>
<evidence type="ECO:0000259" key="2">
    <source>
        <dbReference type="Pfam" id="PF22150"/>
    </source>
</evidence>
<organism evidence="3 4">
    <name type="scientific">Methylomonas subterranea</name>
    <dbReference type="NCBI Taxonomy" id="2952225"/>
    <lineage>
        <taxon>Bacteria</taxon>
        <taxon>Pseudomonadati</taxon>
        <taxon>Pseudomonadota</taxon>
        <taxon>Gammaproteobacteria</taxon>
        <taxon>Methylococcales</taxon>
        <taxon>Methylococcaceae</taxon>
        <taxon>Methylomonas</taxon>
    </lineage>
</organism>
<dbReference type="Gene3D" id="3.30.700.10">
    <property type="entry name" value="Glycoprotein, Type 4 Pilin"/>
    <property type="match status" value="1"/>
</dbReference>
<evidence type="ECO:0000313" key="4">
    <source>
        <dbReference type="Proteomes" id="UP001524499"/>
    </source>
</evidence>
<dbReference type="RefSeq" id="WP_256603134.1">
    <property type="nucleotide sequence ID" value="NZ_JANIBJ010000026.1"/>
</dbReference>
<dbReference type="InterPro" id="IPR045584">
    <property type="entry name" value="Pilin-like"/>
</dbReference>
<protein>
    <submittedName>
        <fullName evidence="3">Type IV pilus modification protein PilV</fullName>
    </submittedName>
</protein>
<keyword evidence="1" id="KW-0812">Transmembrane</keyword>
<dbReference type="InterPro" id="IPR054402">
    <property type="entry name" value="Tt1218-like_dom"/>
</dbReference>
<dbReference type="Pfam" id="PF07963">
    <property type="entry name" value="N_methyl"/>
    <property type="match status" value="1"/>
</dbReference>
<gene>
    <name evidence="3" type="primary">pilV</name>
    <name evidence="3" type="ORF">NP590_13985</name>
</gene>